<evidence type="ECO:0000313" key="2">
    <source>
        <dbReference type="Proteomes" id="UP001168540"/>
    </source>
</evidence>
<gene>
    <name evidence="1" type="ORF">QU481_23255</name>
</gene>
<dbReference type="EMBL" id="JAUEDK010000090">
    <property type="protein sequence ID" value="MDN0077728.1"/>
    <property type="molecule type" value="Genomic_DNA"/>
</dbReference>
<dbReference type="RefSeq" id="WP_289832338.1">
    <property type="nucleotide sequence ID" value="NZ_JAUEDK010000090.1"/>
</dbReference>
<organism evidence="1 2">
    <name type="scientific">Crenobacter oryzisoli</name>
    <dbReference type="NCBI Taxonomy" id="3056844"/>
    <lineage>
        <taxon>Bacteria</taxon>
        <taxon>Pseudomonadati</taxon>
        <taxon>Pseudomonadota</taxon>
        <taxon>Betaproteobacteria</taxon>
        <taxon>Neisseriales</taxon>
        <taxon>Neisseriaceae</taxon>
        <taxon>Crenobacter</taxon>
    </lineage>
</organism>
<evidence type="ECO:0008006" key="3">
    <source>
        <dbReference type="Google" id="ProtNLM"/>
    </source>
</evidence>
<keyword evidence="2" id="KW-1185">Reference proteome</keyword>
<evidence type="ECO:0000313" key="1">
    <source>
        <dbReference type="EMBL" id="MDN0077728.1"/>
    </source>
</evidence>
<sequence>MATLFIRHRVADYAKWRKVYNDFDTERRGMGVSRHGVYTLDGNPNDVTVYHEFASMEAAKAFAGNPRLKEVMQTAGVQDAPDIWFTNKD</sequence>
<dbReference type="InterPro" id="IPR011008">
    <property type="entry name" value="Dimeric_a/b-barrel"/>
</dbReference>
<reference evidence="1" key="1">
    <citation type="submission" date="2023-06" db="EMBL/GenBank/DDBJ databases">
        <authorList>
            <person name="Zhang S."/>
        </authorList>
    </citation>
    <scope>NUCLEOTIDE SEQUENCE</scope>
    <source>
        <strain evidence="1">SG2303</strain>
    </source>
</reference>
<name>A0ABT7XVC8_9NEIS</name>
<protein>
    <recommendedName>
        <fullName evidence="3">Cyclase</fullName>
    </recommendedName>
</protein>
<proteinExistence type="predicted"/>
<dbReference type="SUPFAM" id="SSF54909">
    <property type="entry name" value="Dimeric alpha+beta barrel"/>
    <property type="match status" value="1"/>
</dbReference>
<dbReference type="Proteomes" id="UP001168540">
    <property type="component" value="Unassembled WGS sequence"/>
</dbReference>
<comment type="caution">
    <text evidence="1">The sequence shown here is derived from an EMBL/GenBank/DDBJ whole genome shotgun (WGS) entry which is preliminary data.</text>
</comment>
<accession>A0ABT7XVC8</accession>